<comment type="caution">
    <text evidence="6">The sequence shown here is derived from an EMBL/GenBank/DDBJ whole genome shotgun (WGS) entry which is preliminary data.</text>
</comment>
<dbReference type="InterPro" id="IPR008996">
    <property type="entry name" value="IL1/FGF"/>
</dbReference>
<accession>A0A553QCX9</accession>
<dbReference type="GO" id="GO:0005576">
    <property type="term" value="C:extracellular region"/>
    <property type="evidence" value="ECO:0007669"/>
    <property type="project" value="UniProtKB-SubCell"/>
</dbReference>
<feature type="compositionally biased region" description="Basic and acidic residues" evidence="4">
    <location>
        <begin position="163"/>
        <end position="175"/>
    </location>
</feature>
<reference evidence="6 7" key="1">
    <citation type="journal article" date="2019" name="Sci. Data">
        <title>Hybrid genome assembly and annotation of Danionella translucida.</title>
        <authorList>
            <person name="Kadobianskyi M."/>
            <person name="Schulze L."/>
            <person name="Schuelke M."/>
            <person name="Judkewitz B."/>
        </authorList>
    </citation>
    <scope>NUCLEOTIDE SEQUENCE [LARGE SCALE GENOMIC DNA]</scope>
    <source>
        <strain evidence="6 7">Bolton</strain>
    </source>
</reference>
<evidence type="ECO:0000256" key="5">
    <source>
        <dbReference type="SAM" id="SignalP"/>
    </source>
</evidence>
<dbReference type="OrthoDB" id="5987799at2759"/>
<keyword evidence="7" id="KW-1185">Reference proteome</keyword>
<feature type="signal peptide" evidence="5">
    <location>
        <begin position="1"/>
        <end position="19"/>
    </location>
</feature>
<evidence type="ECO:0000256" key="4">
    <source>
        <dbReference type="SAM" id="MobiDB-lite"/>
    </source>
</evidence>
<feature type="compositionally biased region" description="Polar residues" evidence="4">
    <location>
        <begin position="187"/>
        <end position="201"/>
    </location>
</feature>
<evidence type="ECO:0000256" key="1">
    <source>
        <dbReference type="ARBA" id="ARBA00004613"/>
    </source>
</evidence>
<evidence type="ECO:0008006" key="8">
    <source>
        <dbReference type="Google" id="ProtNLM"/>
    </source>
</evidence>
<keyword evidence="3" id="KW-0964">Secreted</keyword>
<dbReference type="STRING" id="623744.A0A553QCX9"/>
<comment type="similarity">
    <text evidence="2">Belongs to the heparin-binding growth factors family.</text>
</comment>
<keyword evidence="5" id="KW-0732">Signal</keyword>
<dbReference type="SMART" id="SM00442">
    <property type="entry name" value="FGF"/>
    <property type="match status" value="1"/>
</dbReference>
<dbReference type="EMBL" id="SRMA01026094">
    <property type="protein sequence ID" value="TRY87794.1"/>
    <property type="molecule type" value="Genomic_DNA"/>
</dbReference>
<evidence type="ECO:0000256" key="3">
    <source>
        <dbReference type="ARBA" id="ARBA00022525"/>
    </source>
</evidence>
<comment type="subcellular location">
    <subcellularLocation>
        <location evidence="1">Secreted</location>
    </subcellularLocation>
</comment>
<dbReference type="InterPro" id="IPR002209">
    <property type="entry name" value="Fibroblast_GF_fam"/>
</dbReference>
<dbReference type="SUPFAM" id="SSF50353">
    <property type="entry name" value="Cytokine"/>
    <property type="match status" value="1"/>
</dbReference>
<feature type="chain" id="PRO_5022227516" description="FGF" evidence="5">
    <location>
        <begin position="20"/>
        <end position="201"/>
    </location>
</feature>
<dbReference type="Proteomes" id="UP000316079">
    <property type="component" value="Unassembled WGS sequence"/>
</dbReference>
<dbReference type="GO" id="GO:0008083">
    <property type="term" value="F:growth factor activity"/>
    <property type="evidence" value="ECO:0007669"/>
    <property type="project" value="InterPro"/>
</dbReference>
<feature type="region of interest" description="Disordered" evidence="4">
    <location>
        <begin position="163"/>
        <end position="201"/>
    </location>
</feature>
<dbReference type="Gene3D" id="2.80.10.50">
    <property type="match status" value="1"/>
</dbReference>
<evidence type="ECO:0000313" key="6">
    <source>
        <dbReference type="EMBL" id="TRY87794.1"/>
    </source>
</evidence>
<proteinExistence type="inferred from homology"/>
<gene>
    <name evidence="6" type="ORF">DNTS_015701</name>
</gene>
<sequence length="201" mass="22951">MLLASFFILFQLFASLGWCLYVPAQNVLLLFESQVRERLLYTENRTHGLFLQMNSDGTVTGSTIETQYCVLELLSVKSGQTVIKSKARSLYLCVNEQNNLRGQVEYSAKDCTFQELLLEDGYSFFLSPHNKLPLSLLEHSQRHRAPLSYFRFLPVQNTVSGRVEELDPSSHHQDLNLDSDDPEGMSSRIQSIFSPSLHSRK</sequence>
<name>A0A553QCX9_9TELE</name>
<evidence type="ECO:0000256" key="2">
    <source>
        <dbReference type="ARBA" id="ARBA00007936"/>
    </source>
</evidence>
<dbReference type="PANTHER" id="PTHR11486">
    <property type="entry name" value="FIBROBLAST GROWTH FACTOR"/>
    <property type="match status" value="1"/>
</dbReference>
<dbReference type="AlphaFoldDB" id="A0A553QCX9"/>
<dbReference type="Pfam" id="PF00167">
    <property type="entry name" value="FGF"/>
    <property type="match status" value="1"/>
</dbReference>
<organism evidence="6 7">
    <name type="scientific">Danionella cerebrum</name>
    <dbReference type="NCBI Taxonomy" id="2873325"/>
    <lineage>
        <taxon>Eukaryota</taxon>
        <taxon>Metazoa</taxon>
        <taxon>Chordata</taxon>
        <taxon>Craniata</taxon>
        <taxon>Vertebrata</taxon>
        <taxon>Euteleostomi</taxon>
        <taxon>Actinopterygii</taxon>
        <taxon>Neopterygii</taxon>
        <taxon>Teleostei</taxon>
        <taxon>Ostariophysi</taxon>
        <taxon>Cypriniformes</taxon>
        <taxon>Danionidae</taxon>
        <taxon>Danioninae</taxon>
        <taxon>Danionella</taxon>
    </lineage>
</organism>
<evidence type="ECO:0000313" key="7">
    <source>
        <dbReference type="Proteomes" id="UP000316079"/>
    </source>
</evidence>
<protein>
    <recommendedName>
        <fullName evidence="8">FGF</fullName>
    </recommendedName>
</protein>